<feature type="domain" description="Response regulatory" evidence="3">
    <location>
        <begin position="62"/>
        <end position="178"/>
    </location>
</feature>
<evidence type="ECO:0000259" key="3">
    <source>
        <dbReference type="PROSITE" id="PS50110"/>
    </source>
</evidence>
<dbReference type="InterPro" id="IPR050595">
    <property type="entry name" value="Bact_response_regulator"/>
</dbReference>
<keyword evidence="5" id="KW-1185">Reference proteome</keyword>
<comment type="caution">
    <text evidence="4">The sequence shown here is derived from an EMBL/GenBank/DDBJ whole genome shotgun (WGS) entry which is preliminary data.</text>
</comment>
<reference evidence="4 5" key="1">
    <citation type="journal article" date="2019" name="Appl. Environ. Microbiol.">
        <title>Environmental Evidence and Genomic Insight of Iron-oxidizing Bacteria Preference Towards More Corrosion Resistant Stainless Steel at Higher Salinities.</title>
        <authorList>
            <person name="Garrison C.E."/>
            <person name="Price K.A."/>
            <person name="Field E.K."/>
        </authorList>
    </citation>
    <scope>NUCLEOTIDE SEQUENCE [LARGE SCALE GENOMIC DNA]</scope>
    <source>
        <strain evidence="4 5">P3</strain>
    </source>
</reference>
<evidence type="ECO:0000313" key="5">
    <source>
        <dbReference type="Proteomes" id="UP000306585"/>
    </source>
</evidence>
<evidence type="ECO:0000256" key="2">
    <source>
        <dbReference type="PROSITE-ProRule" id="PRU00169"/>
    </source>
</evidence>
<dbReference type="InterPro" id="IPR001789">
    <property type="entry name" value="Sig_transdc_resp-reg_receiver"/>
</dbReference>
<dbReference type="RefSeq" id="WP_138239451.1">
    <property type="nucleotide sequence ID" value="NZ_VBRY01000007.1"/>
</dbReference>
<organism evidence="4 5">
    <name type="scientific">Mariprofundus erugo</name>
    <dbReference type="NCBI Taxonomy" id="2528639"/>
    <lineage>
        <taxon>Bacteria</taxon>
        <taxon>Pseudomonadati</taxon>
        <taxon>Pseudomonadota</taxon>
        <taxon>Candidatius Mariprofundia</taxon>
        <taxon>Mariprofundales</taxon>
        <taxon>Mariprofundaceae</taxon>
        <taxon>Mariprofundus</taxon>
    </lineage>
</organism>
<dbReference type="Pfam" id="PF00072">
    <property type="entry name" value="Response_reg"/>
    <property type="match status" value="1"/>
</dbReference>
<sequence>MSKRELPHTEPVGEKLPDHALYSGEAEMHGAFGDLIADIARSFYDSLKKELVTTPATEEKPVILCIDDEKMIHIALSDYISRSNCVPVCAKSAKEAQKILKKVRPNLILLDIFMPGDDSLALLKYFKEKKRLRDIPVIIVTGMNDTDLIAKYLEAGAMDYFLKPLINKQETLAPLSQTETPQKTAGHLVLSDHERETVLTLLRCANKRLEKTVNHNELSDEVIHDLNNVLLGLSTIHKIIADK</sequence>
<evidence type="ECO:0000256" key="1">
    <source>
        <dbReference type="ARBA" id="ARBA00022553"/>
    </source>
</evidence>
<protein>
    <submittedName>
        <fullName evidence="4">Response regulator</fullName>
    </submittedName>
</protein>
<proteinExistence type="predicted"/>
<dbReference type="EMBL" id="VBRY01000007">
    <property type="protein sequence ID" value="TLS67060.1"/>
    <property type="molecule type" value="Genomic_DNA"/>
</dbReference>
<dbReference type="InterPro" id="IPR011006">
    <property type="entry name" value="CheY-like_superfamily"/>
</dbReference>
<dbReference type="PANTHER" id="PTHR44591:SF3">
    <property type="entry name" value="RESPONSE REGULATORY DOMAIN-CONTAINING PROTEIN"/>
    <property type="match status" value="1"/>
</dbReference>
<dbReference type="PANTHER" id="PTHR44591">
    <property type="entry name" value="STRESS RESPONSE REGULATOR PROTEIN 1"/>
    <property type="match status" value="1"/>
</dbReference>
<dbReference type="CDD" id="cd00156">
    <property type="entry name" value="REC"/>
    <property type="match status" value="1"/>
</dbReference>
<dbReference type="PROSITE" id="PS50110">
    <property type="entry name" value="RESPONSE_REGULATORY"/>
    <property type="match status" value="1"/>
</dbReference>
<feature type="modified residue" description="4-aspartylphosphate" evidence="2">
    <location>
        <position position="111"/>
    </location>
</feature>
<dbReference type="Gene3D" id="3.40.50.2300">
    <property type="match status" value="1"/>
</dbReference>
<keyword evidence="1 2" id="KW-0597">Phosphoprotein</keyword>
<dbReference type="AlphaFoldDB" id="A0A5R9GLV9"/>
<gene>
    <name evidence="4" type="ORF">FEF65_08935</name>
</gene>
<dbReference type="SMART" id="SM00448">
    <property type="entry name" value="REC"/>
    <property type="match status" value="1"/>
</dbReference>
<dbReference type="Proteomes" id="UP000306585">
    <property type="component" value="Unassembled WGS sequence"/>
</dbReference>
<dbReference type="SUPFAM" id="SSF52172">
    <property type="entry name" value="CheY-like"/>
    <property type="match status" value="1"/>
</dbReference>
<accession>A0A5R9GLV9</accession>
<name>A0A5R9GLV9_9PROT</name>
<evidence type="ECO:0000313" key="4">
    <source>
        <dbReference type="EMBL" id="TLS67060.1"/>
    </source>
</evidence>
<dbReference type="GO" id="GO:0000160">
    <property type="term" value="P:phosphorelay signal transduction system"/>
    <property type="evidence" value="ECO:0007669"/>
    <property type="project" value="InterPro"/>
</dbReference>